<reference evidence="8 9" key="1">
    <citation type="submission" date="2009-11" db="EMBL/GenBank/DDBJ databases">
        <title>Annotation of Allomyces macrogynus ATCC 38327.</title>
        <authorList>
            <consortium name="The Broad Institute Genome Sequencing Platform"/>
            <person name="Russ C."/>
            <person name="Cuomo C."/>
            <person name="Burger G."/>
            <person name="Gray M.W."/>
            <person name="Holland P.W.H."/>
            <person name="King N."/>
            <person name="Lang F.B.F."/>
            <person name="Roger A.J."/>
            <person name="Ruiz-Trillo I."/>
            <person name="Young S.K."/>
            <person name="Zeng Q."/>
            <person name="Gargeya S."/>
            <person name="Fitzgerald M."/>
            <person name="Haas B."/>
            <person name="Abouelleil A."/>
            <person name="Alvarado L."/>
            <person name="Arachchi H.M."/>
            <person name="Berlin A."/>
            <person name="Chapman S.B."/>
            <person name="Gearin G."/>
            <person name="Goldberg J."/>
            <person name="Griggs A."/>
            <person name="Gujja S."/>
            <person name="Hansen M."/>
            <person name="Heiman D."/>
            <person name="Howarth C."/>
            <person name="Larimer J."/>
            <person name="Lui A."/>
            <person name="MacDonald P.J.P."/>
            <person name="McCowen C."/>
            <person name="Montmayeur A."/>
            <person name="Murphy C."/>
            <person name="Neiman D."/>
            <person name="Pearson M."/>
            <person name="Priest M."/>
            <person name="Roberts A."/>
            <person name="Saif S."/>
            <person name="Shea T."/>
            <person name="Sisk P."/>
            <person name="Stolte C."/>
            <person name="Sykes S."/>
            <person name="Wortman J."/>
            <person name="Nusbaum C."/>
            <person name="Birren B."/>
        </authorList>
    </citation>
    <scope>NUCLEOTIDE SEQUENCE [LARGE SCALE GENOMIC DNA]</scope>
    <source>
        <strain evidence="8 9">ATCC 38327</strain>
    </source>
</reference>
<evidence type="ECO:0000256" key="3">
    <source>
        <dbReference type="ARBA" id="ARBA00022692"/>
    </source>
</evidence>
<dbReference type="PANTHER" id="PTHR13353">
    <property type="entry name" value="TRANSMEMBRANE PROTEIN 19"/>
    <property type="match status" value="1"/>
</dbReference>
<keyword evidence="5 6" id="KW-0472">Membrane</keyword>
<dbReference type="STRING" id="578462.A0A0L0SYT7"/>
<dbReference type="OrthoDB" id="30881at2759"/>
<evidence type="ECO:0000256" key="1">
    <source>
        <dbReference type="ARBA" id="ARBA00004141"/>
    </source>
</evidence>
<gene>
    <name evidence="8" type="ORF">AMAG_12402</name>
</gene>
<dbReference type="GO" id="GO:0016020">
    <property type="term" value="C:membrane"/>
    <property type="evidence" value="ECO:0007669"/>
    <property type="project" value="UniProtKB-SubCell"/>
</dbReference>
<proteinExistence type="inferred from homology"/>
<comment type="subcellular location">
    <subcellularLocation>
        <location evidence="1">Membrane</location>
        <topology evidence="1">Multi-pass membrane protein</topology>
    </subcellularLocation>
</comment>
<evidence type="ECO:0000256" key="6">
    <source>
        <dbReference type="SAM" id="Phobius"/>
    </source>
</evidence>
<dbReference type="PANTHER" id="PTHR13353:SF5">
    <property type="entry name" value="TRANSMEMBRANE PROTEIN 19"/>
    <property type="match status" value="1"/>
</dbReference>
<dbReference type="InterPro" id="IPR002794">
    <property type="entry name" value="DUF92_TMEM19"/>
</dbReference>
<dbReference type="AlphaFoldDB" id="A0A0L0SYT7"/>
<evidence type="ECO:0000313" key="9">
    <source>
        <dbReference type="Proteomes" id="UP000054350"/>
    </source>
</evidence>
<evidence type="ECO:0000256" key="7">
    <source>
        <dbReference type="SAM" id="SignalP"/>
    </source>
</evidence>
<evidence type="ECO:0000313" key="8">
    <source>
        <dbReference type="EMBL" id="KNE67666.1"/>
    </source>
</evidence>
<feature type="signal peptide" evidence="7">
    <location>
        <begin position="1"/>
        <end position="17"/>
    </location>
</feature>
<protein>
    <submittedName>
        <fullName evidence="8">TIGR00297 family protein</fullName>
    </submittedName>
</protein>
<comment type="similarity">
    <text evidence="2">Belongs to the TMEM19 family.</text>
</comment>
<sequence>MHPVLAILSALVLAAHGWRKKSLSGSGAIAAATVGFATMVHPDPVFPAVLIAFYLAGSRVTKVGKRRKAQIEEEYHEAGNRNAVQVLCNGLTGTLATALHNYVLVAAADGRISDADATLFDRALTLAVLGHYACCAGDTFASELGTALAGWSRAPVLITTWRRVPPGTNGGITPAGTAASFLGGAVVGATAAAVAWYAPGTLWLHAVPAWQLMAMGGAFGLLGSMVDSVLGATLQATWCDPDTKQIRKRAGNSAVRVAGPAGRWAVLNNDAVNFVASLATAGIAAWVGTRWAR</sequence>
<keyword evidence="3 6" id="KW-0812">Transmembrane</keyword>
<evidence type="ECO:0000256" key="2">
    <source>
        <dbReference type="ARBA" id="ARBA00009012"/>
    </source>
</evidence>
<feature type="chain" id="PRO_5005548388" evidence="7">
    <location>
        <begin position="18"/>
        <end position="293"/>
    </location>
</feature>
<organism evidence="8 9">
    <name type="scientific">Allomyces macrogynus (strain ATCC 38327)</name>
    <name type="common">Allomyces javanicus var. macrogynus</name>
    <dbReference type="NCBI Taxonomy" id="578462"/>
    <lineage>
        <taxon>Eukaryota</taxon>
        <taxon>Fungi</taxon>
        <taxon>Fungi incertae sedis</taxon>
        <taxon>Blastocladiomycota</taxon>
        <taxon>Blastocladiomycetes</taxon>
        <taxon>Blastocladiales</taxon>
        <taxon>Blastocladiaceae</taxon>
        <taxon>Allomyces</taxon>
    </lineage>
</organism>
<accession>A0A0L0SYT7</accession>
<dbReference type="OMA" id="MSSFACC"/>
<keyword evidence="7" id="KW-0732">Signal</keyword>
<dbReference type="VEuPathDB" id="FungiDB:AMAG_12402"/>
<keyword evidence="9" id="KW-1185">Reference proteome</keyword>
<dbReference type="Pfam" id="PF01940">
    <property type="entry name" value="DUF92"/>
    <property type="match status" value="1"/>
</dbReference>
<evidence type="ECO:0000256" key="4">
    <source>
        <dbReference type="ARBA" id="ARBA00022989"/>
    </source>
</evidence>
<dbReference type="eggNOG" id="KOG4491">
    <property type="taxonomic scope" value="Eukaryota"/>
</dbReference>
<feature type="transmembrane region" description="Helical" evidence="6">
    <location>
        <begin position="218"/>
        <end position="239"/>
    </location>
</feature>
<reference evidence="9" key="2">
    <citation type="submission" date="2009-11" db="EMBL/GenBank/DDBJ databases">
        <title>The Genome Sequence of Allomyces macrogynus strain ATCC 38327.</title>
        <authorList>
            <consortium name="The Broad Institute Genome Sequencing Platform"/>
            <person name="Russ C."/>
            <person name="Cuomo C."/>
            <person name="Shea T."/>
            <person name="Young S.K."/>
            <person name="Zeng Q."/>
            <person name="Koehrsen M."/>
            <person name="Haas B."/>
            <person name="Borodovsky M."/>
            <person name="Guigo R."/>
            <person name="Alvarado L."/>
            <person name="Berlin A."/>
            <person name="Borenstein D."/>
            <person name="Chen Z."/>
            <person name="Engels R."/>
            <person name="Freedman E."/>
            <person name="Gellesch M."/>
            <person name="Goldberg J."/>
            <person name="Griggs A."/>
            <person name="Gujja S."/>
            <person name="Heiman D."/>
            <person name="Hepburn T."/>
            <person name="Howarth C."/>
            <person name="Jen D."/>
            <person name="Larson L."/>
            <person name="Lewis B."/>
            <person name="Mehta T."/>
            <person name="Park D."/>
            <person name="Pearson M."/>
            <person name="Roberts A."/>
            <person name="Saif S."/>
            <person name="Shenoy N."/>
            <person name="Sisk P."/>
            <person name="Stolte C."/>
            <person name="Sykes S."/>
            <person name="Walk T."/>
            <person name="White J."/>
            <person name="Yandava C."/>
            <person name="Burger G."/>
            <person name="Gray M.W."/>
            <person name="Holland P.W.H."/>
            <person name="King N."/>
            <person name="Lang F.B.F."/>
            <person name="Roger A.J."/>
            <person name="Ruiz-Trillo I."/>
            <person name="Lander E."/>
            <person name="Nusbaum C."/>
        </authorList>
    </citation>
    <scope>NUCLEOTIDE SEQUENCE [LARGE SCALE GENOMIC DNA]</scope>
    <source>
        <strain evidence="9">ATCC 38327</strain>
    </source>
</reference>
<feature type="transmembrane region" description="Helical" evidence="6">
    <location>
        <begin position="178"/>
        <end position="198"/>
    </location>
</feature>
<keyword evidence="4 6" id="KW-1133">Transmembrane helix</keyword>
<name>A0A0L0SYT7_ALLM3</name>
<evidence type="ECO:0000256" key="5">
    <source>
        <dbReference type="ARBA" id="ARBA00023136"/>
    </source>
</evidence>
<dbReference type="EMBL" id="GG745354">
    <property type="protein sequence ID" value="KNE67666.1"/>
    <property type="molecule type" value="Genomic_DNA"/>
</dbReference>
<dbReference type="Proteomes" id="UP000054350">
    <property type="component" value="Unassembled WGS sequence"/>
</dbReference>
<feature type="transmembrane region" description="Helical" evidence="6">
    <location>
        <begin position="27"/>
        <end position="57"/>
    </location>
</feature>